<dbReference type="InterPro" id="IPR013424">
    <property type="entry name" value="Ice-binding_C"/>
</dbReference>
<proteinExistence type="predicted"/>
<dbReference type="EMBL" id="CP022187">
    <property type="protein sequence ID" value="AWI75873.1"/>
    <property type="molecule type" value="Genomic_DNA"/>
</dbReference>
<dbReference type="KEGG" id="acom:CEW83_12140"/>
<reference evidence="2 3" key="1">
    <citation type="submission" date="2017-06" db="EMBL/GenBank/DDBJ databases">
        <title>Azoarcus.</title>
        <authorList>
            <person name="Woo J.-H."/>
            <person name="Kim H.-S."/>
        </authorList>
    </citation>
    <scope>NUCLEOTIDE SEQUENCE [LARGE SCALE GENOMIC DNA]</scope>
    <source>
        <strain evidence="2 3">TSPY31</strain>
    </source>
</reference>
<sequence>MDNLSIAGDIPQPDRTGALNMRIRPLITALALGAGALGANLAHADLILNFQNVVAGSSNGSISVLSNGTVKTSTVSAGMISFKQKAPGASAYDDDLLNSFCIEPKTSLLRGDTLFSTGTLADRFGQPQQNLISRLYDLHYETVGSVAGAAPAFQLALWEIVTDGASLSLSGGNFLTTSSFGGALTMATTWLTELATWSTQLGSQPYSSAMYDFVALSAGNSQDQLTVTRRAQDVPEPGVLALLGIGAVAALARRRSATV</sequence>
<evidence type="ECO:0000259" key="1">
    <source>
        <dbReference type="Pfam" id="PF07589"/>
    </source>
</evidence>
<dbReference type="Proteomes" id="UP000244930">
    <property type="component" value="Chromosome"/>
</dbReference>
<name>A0A2U8GRQ4_9RHOO</name>
<accession>A0A2U8GRQ4</accession>
<dbReference type="NCBIfam" id="TIGR02595">
    <property type="entry name" value="PEP_CTERM"/>
    <property type="match status" value="1"/>
</dbReference>
<keyword evidence="3" id="KW-1185">Reference proteome</keyword>
<dbReference type="Pfam" id="PF07589">
    <property type="entry name" value="PEP-CTERM"/>
    <property type="match status" value="1"/>
</dbReference>
<feature type="domain" description="Ice-binding protein C-terminal" evidence="1">
    <location>
        <begin position="233"/>
        <end position="255"/>
    </location>
</feature>
<evidence type="ECO:0000313" key="2">
    <source>
        <dbReference type="EMBL" id="AWI75873.1"/>
    </source>
</evidence>
<evidence type="ECO:0000313" key="3">
    <source>
        <dbReference type="Proteomes" id="UP000244930"/>
    </source>
</evidence>
<gene>
    <name evidence="2" type="ORF">CEW83_12140</name>
</gene>
<organism evidence="2 3">
    <name type="scientific">Parazoarcus communis</name>
    <dbReference type="NCBI Taxonomy" id="41977"/>
    <lineage>
        <taxon>Bacteria</taxon>
        <taxon>Pseudomonadati</taxon>
        <taxon>Pseudomonadota</taxon>
        <taxon>Betaproteobacteria</taxon>
        <taxon>Rhodocyclales</taxon>
        <taxon>Zoogloeaceae</taxon>
        <taxon>Parazoarcus</taxon>
    </lineage>
</organism>
<dbReference type="AlphaFoldDB" id="A0A2U8GRQ4"/>
<protein>
    <recommendedName>
        <fullName evidence="1">Ice-binding protein C-terminal domain-containing protein</fullName>
    </recommendedName>
</protein>